<dbReference type="AlphaFoldDB" id="A0AAV3RYE9"/>
<reference evidence="2 3" key="1">
    <citation type="submission" date="2024-01" db="EMBL/GenBank/DDBJ databases">
        <title>The complete chloroplast genome sequence of Lithospermum erythrorhizon: insights into the phylogenetic relationship among Boraginaceae species and the maternal lineages of purple gromwells.</title>
        <authorList>
            <person name="Okada T."/>
            <person name="Watanabe K."/>
        </authorList>
    </citation>
    <scope>NUCLEOTIDE SEQUENCE [LARGE SCALE GENOMIC DNA]</scope>
</reference>
<accession>A0AAV3RYE9</accession>
<dbReference type="EMBL" id="BAABME010013708">
    <property type="protein sequence ID" value="GAA0186444.1"/>
    <property type="molecule type" value="Genomic_DNA"/>
</dbReference>
<feature type="region of interest" description="Disordered" evidence="1">
    <location>
        <begin position="1"/>
        <end position="60"/>
    </location>
</feature>
<protein>
    <submittedName>
        <fullName evidence="2">Uncharacterized protein</fullName>
    </submittedName>
</protein>
<name>A0AAV3RYE9_LITER</name>
<proteinExistence type="predicted"/>
<evidence type="ECO:0000256" key="1">
    <source>
        <dbReference type="SAM" id="MobiDB-lite"/>
    </source>
</evidence>
<keyword evidence="3" id="KW-1185">Reference proteome</keyword>
<dbReference type="Proteomes" id="UP001454036">
    <property type="component" value="Unassembled WGS sequence"/>
</dbReference>
<evidence type="ECO:0000313" key="3">
    <source>
        <dbReference type="Proteomes" id="UP001454036"/>
    </source>
</evidence>
<evidence type="ECO:0000313" key="2">
    <source>
        <dbReference type="EMBL" id="GAA0186444.1"/>
    </source>
</evidence>
<feature type="compositionally biased region" description="Basic and acidic residues" evidence="1">
    <location>
        <begin position="1"/>
        <end position="12"/>
    </location>
</feature>
<feature type="compositionally biased region" description="Pro residues" evidence="1">
    <location>
        <begin position="15"/>
        <end position="39"/>
    </location>
</feature>
<organism evidence="2 3">
    <name type="scientific">Lithospermum erythrorhizon</name>
    <name type="common">Purple gromwell</name>
    <name type="synonym">Lithospermum officinale var. erythrorhizon</name>
    <dbReference type="NCBI Taxonomy" id="34254"/>
    <lineage>
        <taxon>Eukaryota</taxon>
        <taxon>Viridiplantae</taxon>
        <taxon>Streptophyta</taxon>
        <taxon>Embryophyta</taxon>
        <taxon>Tracheophyta</taxon>
        <taxon>Spermatophyta</taxon>
        <taxon>Magnoliopsida</taxon>
        <taxon>eudicotyledons</taxon>
        <taxon>Gunneridae</taxon>
        <taxon>Pentapetalae</taxon>
        <taxon>asterids</taxon>
        <taxon>lamiids</taxon>
        <taxon>Boraginales</taxon>
        <taxon>Boraginaceae</taxon>
        <taxon>Boraginoideae</taxon>
        <taxon>Lithospermeae</taxon>
        <taxon>Lithospermum</taxon>
    </lineage>
</organism>
<gene>
    <name evidence="2" type="ORF">LIER_33732</name>
</gene>
<comment type="caution">
    <text evidence="2">The sequence shown here is derived from an EMBL/GenBank/DDBJ whole genome shotgun (WGS) entry which is preliminary data.</text>
</comment>
<sequence>MKPPCKKPEPKKPAAAPPPNPTPAKPPNPTPAPPPPGPLQGPLQGPHAPPHLGHYMEDFENFPGDPRFGFREHSRTWKLGFHPNHPDNYSYQDYHQGHIPALQEYYHGNLGMNFNGNYKQIDYYPDGSMGALYYPDDQHCNCHSYPGHGTTFHGRSRGIGAPPPRLTLPPPDRYMDHYDDHDHHHGYGQSLCRGNYYAGNHLPPWEREFELVPPPLDPYRYPRGPPTLLGAPSLDPYHCPGTPPHGVRQYYLPSNYGGNYFSDENPNACSIM</sequence>